<evidence type="ECO:0000313" key="2">
    <source>
        <dbReference type="EMBL" id="VDN40763.1"/>
    </source>
</evidence>
<proteinExistence type="predicted"/>
<dbReference type="AlphaFoldDB" id="A0A183EPQ6"/>
<dbReference type="Proteomes" id="UP000271098">
    <property type="component" value="Unassembled WGS sequence"/>
</dbReference>
<evidence type="ECO:0000256" key="1">
    <source>
        <dbReference type="SAM" id="Coils"/>
    </source>
</evidence>
<protein>
    <submittedName>
        <fullName evidence="4">Glycosyltransferase family 1 protein</fullName>
    </submittedName>
</protein>
<keyword evidence="3" id="KW-1185">Reference proteome</keyword>
<organism evidence="4">
    <name type="scientific">Gongylonema pulchrum</name>
    <dbReference type="NCBI Taxonomy" id="637853"/>
    <lineage>
        <taxon>Eukaryota</taxon>
        <taxon>Metazoa</taxon>
        <taxon>Ecdysozoa</taxon>
        <taxon>Nematoda</taxon>
        <taxon>Chromadorea</taxon>
        <taxon>Rhabditida</taxon>
        <taxon>Spirurina</taxon>
        <taxon>Spiruromorpha</taxon>
        <taxon>Spiruroidea</taxon>
        <taxon>Gongylonematidae</taxon>
        <taxon>Gongylonema</taxon>
    </lineage>
</organism>
<dbReference type="OrthoDB" id="5799458at2759"/>
<gene>
    <name evidence="2" type="ORF">GPUH_LOCUS22948</name>
</gene>
<feature type="coiled-coil region" evidence="1">
    <location>
        <begin position="34"/>
        <end position="68"/>
    </location>
</feature>
<name>A0A183EPQ6_9BILA</name>
<evidence type="ECO:0000313" key="4">
    <source>
        <dbReference type="WBParaSite" id="GPUH_0002297501-mRNA-1"/>
    </source>
</evidence>
<dbReference type="EMBL" id="UYRT01096384">
    <property type="protein sequence ID" value="VDN40763.1"/>
    <property type="molecule type" value="Genomic_DNA"/>
</dbReference>
<reference evidence="4" key="1">
    <citation type="submission" date="2016-06" db="UniProtKB">
        <authorList>
            <consortium name="WormBaseParasite"/>
        </authorList>
    </citation>
    <scope>IDENTIFICATION</scope>
</reference>
<sequence length="153" mass="18070">MKCVSSPAHAAGCHQAVVLICSLKEAELRAEHFYKQFQLANQRHIVLIEELEQNQLSIEQAYEKRLREIKRPCCYYDKIIDELPRAFWHTLLVGKIDFIMKTTNRPKRAVHFWNMWMLTNKKIDPFLLHRKNIVISSSLRLLGFQGFRGTLPY</sequence>
<reference evidence="2 3" key="2">
    <citation type="submission" date="2018-11" db="EMBL/GenBank/DDBJ databases">
        <authorList>
            <consortium name="Pathogen Informatics"/>
        </authorList>
    </citation>
    <scope>NUCLEOTIDE SEQUENCE [LARGE SCALE GENOMIC DNA]</scope>
</reference>
<evidence type="ECO:0000313" key="3">
    <source>
        <dbReference type="Proteomes" id="UP000271098"/>
    </source>
</evidence>
<dbReference type="WBParaSite" id="GPUH_0002297501-mRNA-1">
    <property type="protein sequence ID" value="GPUH_0002297501-mRNA-1"/>
    <property type="gene ID" value="GPUH_0002297501"/>
</dbReference>
<accession>A0A183EPQ6</accession>
<keyword evidence="1" id="KW-0175">Coiled coil</keyword>